<dbReference type="InterPro" id="IPR002052">
    <property type="entry name" value="DNA_methylase_N6_adenine_CS"/>
</dbReference>
<dbReference type="AlphaFoldDB" id="X1NFD7"/>
<dbReference type="InterPro" id="IPR029063">
    <property type="entry name" value="SAM-dependent_MTases_sf"/>
</dbReference>
<dbReference type="Gene3D" id="1.20.1260.30">
    <property type="match status" value="1"/>
</dbReference>
<name>X1NFD7_9ZZZZ</name>
<keyword evidence="2" id="KW-0489">Methyltransferase</keyword>
<feature type="non-terminal residue" evidence="8">
    <location>
        <position position="268"/>
    </location>
</feature>
<keyword evidence="5" id="KW-0680">Restriction system</keyword>
<dbReference type="GO" id="GO:0009307">
    <property type="term" value="P:DNA restriction-modification system"/>
    <property type="evidence" value="ECO:0007669"/>
    <property type="project" value="UniProtKB-KW"/>
</dbReference>
<dbReference type="PROSITE" id="PS00092">
    <property type="entry name" value="N6_MTASE"/>
    <property type="match status" value="1"/>
</dbReference>
<dbReference type="PANTHER" id="PTHR42933:SF3">
    <property type="entry name" value="TYPE I RESTRICTION ENZYME MJAVIII METHYLASE SUBUNIT"/>
    <property type="match status" value="1"/>
</dbReference>
<dbReference type="GO" id="GO:0032259">
    <property type="term" value="P:methylation"/>
    <property type="evidence" value="ECO:0007669"/>
    <property type="project" value="UniProtKB-KW"/>
</dbReference>
<dbReference type="Gene3D" id="3.40.50.150">
    <property type="entry name" value="Vaccinia Virus protein VP39"/>
    <property type="match status" value="1"/>
</dbReference>
<dbReference type="EC" id="2.1.1.72" evidence="1"/>
<sequence length="268" mass="30452">GKEDCRWAHWMHFDAESMLKHVREKVFVFIKELKGEGNFYAESMKDAVFLIPKPSLIQEAVKVIDEINLSAQGIDIQGDIYEYLLSEISQSGKNGQFRTPRHIIRMIVDLVGPELGNKICDPACGTAGFLIAAYNHILKENTDPENIEYDEEGAPHNLIGDKIVEKKHWNFLWNKSFYGYDFDTTMVRISLMNMVLHGINNPQIKYSDTLLKGFKERNLYDIILANPPFKGSVDKSDIAEDLTVSGASKKPKTELLFLNLFINILVPG</sequence>
<protein>
    <recommendedName>
        <fullName evidence="1">site-specific DNA-methyltransferase (adenine-specific)</fullName>
        <ecNumber evidence="1">2.1.1.72</ecNumber>
    </recommendedName>
</protein>
<evidence type="ECO:0000313" key="8">
    <source>
        <dbReference type="EMBL" id="GAI42323.1"/>
    </source>
</evidence>
<proteinExistence type="predicted"/>
<evidence type="ECO:0000256" key="5">
    <source>
        <dbReference type="ARBA" id="ARBA00022747"/>
    </source>
</evidence>
<evidence type="ECO:0000256" key="1">
    <source>
        <dbReference type="ARBA" id="ARBA00011900"/>
    </source>
</evidence>
<dbReference type="Pfam" id="PF02384">
    <property type="entry name" value="N6_Mtase"/>
    <property type="match status" value="1"/>
</dbReference>
<evidence type="ECO:0000256" key="6">
    <source>
        <dbReference type="ARBA" id="ARBA00047942"/>
    </source>
</evidence>
<gene>
    <name evidence="8" type="ORF">S06H3_39156</name>
</gene>
<dbReference type="GO" id="GO:0003677">
    <property type="term" value="F:DNA binding"/>
    <property type="evidence" value="ECO:0007669"/>
    <property type="project" value="InterPro"/>
</dbReference>
<keyword evidence="4" id="KW-0949">S-adenosyl-L-methionine</keyword>
<evidence type="ECO:0000256" key="2">
    <source>
        <dbReference type="ARBA" id="ARBA00022603"/>
    </source>
</evidence>
<dbReference type="PRINTS" id="PR00507">
    <property type="entry name" value="N12N6MTFRASE"/>
</dbReference>
<dbReference type="InterPro" id="IPR051537">
    <property type="entry name" value="DNA_Adenine_Mtase"/>
</dbReference>
<dbReference type="SUPFAM" id="SSF53335">
    <property type="entry name" value="S-adenosyl-L-methionine-dependent methyltransferases"/>
    <property type="match status" value="1"/>
</dbReference>
<dbReference type="GO" id="GO:0009007">
    <property type="term" value="F:site-specific DNA-methyltransferase (adenine-specific) activity"/>
    <property type="evidence" value="ECO:0007669"/>
    <property type="project" value="UniProtKB-EC"/>
</dbReference>
<keyword evidence="3" id="KW-0808">Transferase</keyword>
<dbReference type="InterPro" id="IPR038333">
    <property type="entry name" value="T1MK-like_N_sf"/>
</dbReference>
<evidence type="ECO:0000256" key="3">
    <source>
        <dbReference type="ARBA" id="ARBA00022679"/>
    </source>
</evidence>
<dbReference type="EMBL" id="BARV01023922">
    <property type="protein sequence ID" value="GAI42323.1"/>
    <property type="molecule type" value="Genomic_DNA"/>
</dbReference>
<feature type="domain" description="DNA methylase adenine-specific" evidence="7">
    <location>
        <begin position="74"/>
        <end position="266"/>
    </location>
</feature>
<dbReference type="PANTHER" id="PTHR42933">
    <property type="entry name" value="SLR6095 PROTEIN"/>
    <property type="match status" value="1"/>
</dbReference>
<comment type="catalytic activity">
    <reaction evidence="6">
        <text>a 2'-deoxyadenosine in DNA + S-adenosyl-L-methionine = an N(6)-methyl-2'-deoxyadenosine in DNA + S-adenosyl-L-homocysteine + H(+)</text>
        <dbReference type="Rhea" id="RHEA:15197"/>
        <dbReference type="Rhea" id="RHEA-COMP:12418"/>
        <dbReference type="Rhea" id="RHEA-COMP:12419"/>
        <dbReference type="ChEBI" id="CHEBI:15378"/>
        <dbReference type="ChEBI" id="CHEBI:57856"/>
        <dbReference type="ChEBI" id="CHEBI:59789"/>
        <dbReference type="ChEBI" id="CHEBI:90615"/>
        <dbReference type="ChEBI" id="CHEBI:90616"/>
        <dbReference type="EC" id="2.1.1.72"/>
    </reaction>
</comment>
<evidence type="ECO:0000256" key="4">
    <source>
        <dbReference type="ARBA" id="ARBA00022691"/>
    </source>
</evidence>
<comment type="caution">
    <text evidence="8">The sequence shown here is derived from an EMBL/GenBank/DDBJ whole genome shotgun (WGS) entry which is preliminary data.</text>
</comment>
<dbReference type="GO" id="GO:0008170">
    <property type="term" value="F:N-methyltransferase activity"/>
    <property type="evidence" value="ECO:0007669"/>
    <property type="project" value="InterPro"/>
</dbReference>
<feature type="non-terminal residue" evidence="8">
    <location>
        <position position="1"/>
    </location>
</feature>
<reference evidence="8" key="1">
    <citation type="journal article" date="2014" name="Front. Microbiol.">
        <title>High frequency of phylogenetically diverse reductive dehalogenase-homologous genes in deep subseafloor sedimentary metagenomes.</title>
        <authorList>
            <person name="Kawai M."/>
            <person name="Futagami T."/>
            <person name="Toyoda A."/>
            <person name="Takaki Y."/>
            <person name="Nishi S."/>
            <person name="Hori S."/>
            <person name="Arai W."/>
            <person name="Tsubouchi T."/>
            <person name="Morono Y."/>
            <person name="Uchiyama I."/>
            <person name="Ito T."/>
            <person name="Fujiyama A."/>
            <person name="Inagaki F."/>
            <person name="Takami H."/>
        </authorList>
    </citation>
    <scope>NUCLEOTIDE SEQUENCE</scope>
    <source>
        <strain evidence="8">Expedition CK06-06</strain>
    </source>
</reference>
<organism evidence="8">
    <name type="scientific">marine sediment metagenome</name>
    <dbReference type="NCBI Taxonomy" id="412755"/>
    <lineage>
        <taxon>unclassified sequences</taxon>
        <taxon>metagenomes</taxon>
        <taxon>ecological metagenomes</taxon>
    </lineage>
</organism>
<evidence type="ECO:0000259" key="7">
    <source>
        <dbReference type="Pfam" id="PF02384"/>
    </source>
</evidence>
<dbReference type="InterPro" id="IPR003356">
    <property type="entry name" value="DNA_methylase_A-5"/>
</dbReference>
<accession>X1NFD7</accession>